<keyword evidence="1" id="KW-0472">Membrane</keyword>
<protein>
    <submittedName>
        <fullName evidence="2">Uncharacterized protein</fullName>
    </submittedName>
</protein>
<feature type="transmembrane region" description="Helical" evidence="1">
    <location>
        <begin position="49"/>
        <end position="69"/>
    </location>
</feature>
<evidence type="ECO:0000256" key="1">
    <source>
        <dbReference type="SAM" id="Phobius"/>
    </source>
</evidence>
<dbReference type="EMBL" id="KZ559514">
    <property type="protein sequence ID" value="PLN84037.1"/>
    <property type="molecule type" value="Genomic_DNA"/>
</dbReference>
<keyword evidence="1" id="KW-0812">Transmembrane</keyword>
<proteinExistence type="predicted"/>
<reference evidence="3" key="1">
    <citation type="submission" date="2017-12" db="EMBL/GenBank/DDBJ databases">
        <authorList>
            <consortium name="DOE Joint Genome Institute"/>
            <person name="Mondo S.J."/>
            <person name="Kjaerbolling I."/>
            <person name="Vesth T.C."/>
            <person name="Frisvad J.C."/>
            <person name="Nybo J.L."/>
            <person name="Theobald S."/>
            <person name="Kuo A."/>
            <person name="Bowyer P."/>
            <person name="Matsuda Y."/>
            <person name="Lyhne E.K."/>
            <person name="Kogle M.E."/>
            <person name="Clum A."/>
            <person name="Lipzen A."/>
            <person name="Salamov A."/>
            <person name="Ngan C.Y."/>
            <person name="Daum C."/>
            <person name="Chiniquy J."/>
            <person name="Barry K."/>
            <person name="LaButti K."/>
            <person name="Haridas S."/>
            <person name="Simmons B.A."/>
            <person name="Magnuson J.K."/>
            <person name="Mortensen U.H."/>
            <person name="Larsen T.O."/>
            <person name="Grigoriev I.V."/>
            <person name="Baker S.E."/>
            <person name="Andersen M.R."/>
            <person name="Nordberg H.P."/>
            <person name="Cantor M.N."/>
            <person name="Hua S.X."/>
        </authorList>
    </citation>
    <scope>NUCLEOTIDE SEQUENCE [LARGE SCALE GENOMIC DNA]</scope>
    <source>
        <strain evidence="3">IBT 19404</strain>
    </source>
</reference>
<organism evidence="2 3">
    <name type="scientific">Aspergillus taichungensis</name>
    <dbReference type="NCBI Taxonomy" id="482145"/>
    <lineage>
        <taxon>Eukaryota</taxon>
        <taxon>Fungi</taxon>
        <taxon>Dikarya</taxon>
        <taxon>Ascomycota</taxon>
        <taxon>Pezizomycotina</taxon>
        <taxon>Eurotiomycetes</taxon>
        <taxon>Eurotiomycetidae</taxon>
        <taxon>Eurotiales</taxon>
        <taxon>Aspergillaceae</taxon>
        <taxon>Aspergillus</taxon>
        <taxon>Aspergillus subgen. Circumdati</taxon>
    </lineage>
</organism>
<keyword evidence="3" id="KW-1185">Reference proteome</keyword>
<evidence type="ECO:0000313" key="2">
    <source>
        <dbReference type="EMBL" id="PLN84037.1"/>
    </source>
</evidence>
<dbReference type="OrthoDB" id="10499514at2759"/>
<gene>
    <name evidence="2" type="ORF">BDW42DRAFT_163450</name>
</gene>
<keyword evidence="1" id="KW-1133">Transmembrane helix</keyword>
<evidence type="ECO:0000313" key="3">
    <source>
        <dbReference type="Proteomes" id="UP000235023"/>
    </source>
</evidence>
<sequence>MLQPSGQDGRTDQLTNIIGQTLTAFNRGWAYYFFSFPLSHMLLQWGGSVFSHLGIARLFSCFLFFFLSFL</sequence>
<dbReference type="Proteomes" id="UP000235023">
    <property type="component" value="Unassembled WGS sequence"/>
</dbReference>
<accession>A0A2J5I2H8</accession>
<name>A0A2J5I2H8_9EURO</name>
<dbReference type="AlphaFoldDB" id="A0A2J5I2H8"/>